<reference evidence="1" key="1">
    <citation type="submission" date="2018-01" db="EMBL/GenBank/DDBJ databases">
        <authorList>
            <person name="Krukenberg V."/>
        </authorList>
    </citation>
    <scope>NUCLEOTIDE SEQUENCE</scope>
    <source>
        <strain evidence="1">E20ANME2</strain>
    </source>
</reference>
<name>A0AC61L4U8_9EURY</name>
<gene>
    <name evidence="1" type="ORF">C4B59_05595</name>
</gene>
<protein>
    <submittedName>
        <fullName evidence="1">Uncharacterized protein</fullName>
    </submittedName>
</protein>
<organism evidence="1 2">
    <name type="scientific">Candidatus Methanogaster sp</name>
    <dbReference type="NCBI Taxonomy" id="3386292"/>
    <lineage>
        <taxon>Archaea</taxon>
        <taxon>Methanobacteriati</taxon>
        <taxon>Methanobacteriota</taxon>
        <taxon>Stenosarchaea group</taxon>
        <taxon>Methanomicrobia</taxon>
        <taxon>Methanosarcinales</taxon>
        <taxon>ANME-2 cluster</taxon>
        <taxon>Candidatus Methanogasteraceae</taxon>
        <taxon>Candidatus Methanogaster</taxon>
    </lineage>
</organism>
<proteinExistence type="predicted"/>
<evidence type="ECO:0000313" key="1">
    <source>
        <dbReference type="EMBL" id="PXF61219.1"/>
    </source>
</evidence>
<sequence length="479" mass="53060">MEGAGDDGGGIKKNRLENGEASKLIVLGFMIAFCLFVTYYFHFILKSDIIFTHLFYVPIIIASLWWQRKGIFVAVFLALLLLASHLISPLETPIIGSDIARVLIFILVGTVVSILSERGQILEDRLRAYSATLEQRVDERTSELINVEEKQRAILDGISDAIIVLDGGLNITWANEVAVNQYGAVIGKKCYEAHKWLQEPCVECIARKTHADGVTRTSEEESTLKDGKRINFTASCSPIRDQDGRVVSVVEVLHDITKYKQAEDQIKASLREKEVTLLEIHHRVKNNLQVVSSLLNMQARNVKDKETGEVLSESRDRVNTMGLIHSRLYESGNLSEINMKGFIDKLLVQLFQISPVEDVEITQIVYADDCSLPISLAVPVGLIVNELLSNAVKHAFADRKEGKIEINLTASEGGRINLRVSDDGVGMPSGFDINESKTLGLRLVKILSEDQLQGTLEVTSDGGATFGIEFDLYDGRSTG</sequence>
<accession>A0AC61L4U8</accession>
<dbReference type="Proteomes" id="UP000248329">
    <property type="component" value="Unassembled WGS sequence"/>
</dbReference>
<evidence type="ECO:0000313" key="2">
    <source>
        <dbReference type="Proteomes" id="UP000248329"/>
    </source>
</evidence>
<comment type="caution">
    <text evidence="1">The sequence shown here is derived from an EMBL/GenBank/DDBJ whole genome shotgun (WGS) entry which is preliminary data.</text>
</comment>
<dbReference type="EMBL" id="PQXF01000007">
    <property type="protein sequence ID" value="PXF61219.1"/>
    <property type="molecule type" value="Genomic_DNA"/>
</dbReference>